<dbReference type="Pfam" id="PF11845">
    <property type="entry name" value="Tll0287-like"/>
    <property type="match status" value="1"/>
</dbReference>
<dbReference type="SUPFAM" id="SSF158472">
    <property type="entry name" value="HAMP domain-like"/>
    <property type="match status" value="1"/>
</dbReference>
<dbReference type="InterPro" id="IPR003660">
    <property type="entry name" value="HAMP_dom"/>
</dbReference>
<comment type="caution">
    <text evidence="3">The sequence shown here is derived from an EMBL/GenBank/DDBJ whole genome shotgun (WGS) entry which is preliminary data.</text>
</comment>
<reference evidence="3 4" key="1">
    <citation type="submission" date="2024-10" db="EMBL/GenBank/DDBJ databases">
        <authorList>
            <person name="Ratan Roy A."/>
            <person name="Morales Sandoval P.H."/>
            <person name="De Los Santos Villalobos S."/>
            <person name="Chakraborty S."/>
            <person name="Mukherjee J."/>
        </authorList>
    </citation>
    <scope>NUCLEOTIDE SEQUENCE [LARGE SCALE GENOMIC DNA]</scope>
    <source>
        <strain evidence="3 4">S1</strain>
    </source>
</reference>
<gene>
    <name evidence="3" type="ORF">ACFVKH_17380</name>
</gene>
<accession>A0ABW6IIL4</accession>
<evidence type="ECO:0000313" key="3">
    <source>
        <dbReference type="EMBL" id="MFE4108058.1"/>
    </source>
</evidence>
<evidence type="ECO:0000259" key="2">
    <source>
        <dbReference type="PROSITE" id="PS50885"/>
    </source>
</evidence>
<dbReference type="RefSeq" id="WP_377967403.1">
    <property type="nucleotide sequence ID" value="NZ_JBHZOL010000098.1"/>
</dbReference>
<name>A0ABW6IIL4_9CYAN</name>
<keyword evidence="1" id="KW-0472">Membrane</keyword>
<proteinExistence type="predicted"/>
<feature type="domain" description="HAMP" evidence="2">
    <location>
        <begin position="241"/>
        <end position="304"/>
    </location>
</feature>
<keyword evidence="1" id="KW-0812">Transmembrane</keyword>
<evidence type="ECO:0000313" key="4">
    <source>
        <dbReference type="Proteomes" id="UP001600165"/>
    </source>
</evidence>
<dbReference type="Proteomes" id="UP001600165">
    <property type="component" value="Unassembled WGS sequence"/>
</dbReference>
<feature type="transmembrane region" description="Helical" evidence="1">
    <location>
        <begin position="217"/>
        <end position="239"/>
    </location>
</feature>
<dbReference type="CDD" id="cd06225">
    <property type="entry name" value="HAMP"/>
    <property type="match status" value="1"/>
</dbReference>
<dbReference type="Gene3D" id="6.10.340.10">
    <property type="match status" value="1"/>
</dbReference>
<dbReference type="InterPro" id="IPR021796">
    <property type="entry name" value="Tll0287-like_dom"/>
</dbReference>
<keyword evidence="4" id="KW-1185">Reference proteome</keyword>
<dbReference type="PROSITE" id="PS50885">
    <property type="entry name" value="HAMP"/>
    <property type="match status" value="1"/>
</dbReference>
<dbReference type="Pfam" id="PF00672">
    <property type="entry name" value="HAMP"/>
    <property type="match status" value="1"/>
</dbReference>
<dbReference type="EMBL" id="JBHZOL010000098">
    <property type="protein sequence ID" value="MFE4108058.1"/>
    <property type="molecule type" value="Genomic_DNA"/>
</dbReference>
<keyword evidence="1" id="KW-1133">Transmembrane helix</keyword>
<dbReference type="SMART" id="SM00304">
    <property type="entry name" value="HAMP"/>
    <property type="match status" value="1"/>
</dbReference>
<evidence type="ECO:0000256" key="1">
    <source>
        <dbReference type="SAM" id="Phobius"/>
    </source>
</evidence>
<organism evidence="3 4">
    <name type="scientific">Almyronema epifaneia S1</name>
    <dbReference type="NCBI Taxonomy" id="2991925"/>
    <lineage>
        <taxon>Bacteria</taxon>
        <taxon>Bacillati</taxon>
        <taxon>Cyanobacteriota</taxon>
        <taxon>Cyanophyceae</taxon>
        <taxon>Nodosilineales</taxon>
        <taxon>Nodosilineaceae</taxon>
        <taxon>Almyronema</taxon>
        <taxon>Almyronema epifaneia</taxon>
    </lineage>
</organism>
<sequence length="354" mass="40897">MIKRLRLGLKFSCILGLVFVVSSLLSGLLLSRTANLSAQHQVTDQAMLMMETMNSIRDYTNSRINPLITAKYDTEQDFIPETLPTFSAREIFERVRTEKTYQNFLYKEASPNPTNLRDRADRFELGVLERFRQQPDLKETEGFRGVGQNSLFYVARPMRVAQESCLVCHSTPDRAPQSLVDTYGDQNGFNWHINELVAAQIMYVPATTVFSSYRRQFTLMMGVFVSSFLGVILLINWLLRRSVIQPIIPMARAAQRLSNEQIDTEADEAQEIAQLSKITQRHDEIGQLARLFQDMVQSICSRERTWRQTLQKLHYETDEGKQLEMLQQITGELNCKRLIERSRQVRSDSSPLRD</sequence>
<protein>
    <submittedName>
        <fullName evidence="3">DUF3365 domain-containing protein</fullName>
    </submittedName>
</protein>